<organism evidence="2 3">
    <name type="scientific">Halobacillus dabanensis</name>
    <dbReference type="NCBI Taxonomy" id="240302"/>
    <lineage>
        <taxon>Bacteria</taxon>
        <taxon>Bacillati</taxon>
        <taxon>Bacillota</taxon>
        <taxon>Bacilli</taxon>
        <taxon>Bacillales</taxon>
        <taxon>Bacillaceae</taxon>
        <taxon>Halobacillus</taxon>
    </lineage>
</organism>
<gene>
    <name evidence="2" type="ORF">SAMN04487936_105202</name>
</gene>
<evidence type="ECO:0000256" key="1">
    <source>
        <dbReference type="SAM" id="SignalP"/>
    </source>
</evidence>
<dbReference type="EMBL" id="FOSB01000005">
    <property type="protein sequence ID" value="SFJ91758.1"/>
    <property type="molecule type" value="Genomic_DNA"/>
</dbReference>
<dbReference type="RefSeq" id="WP_075036494.1">
    <property type="nucleotide sequence ID" value="NZ_FOSB01000005.1"/>
</dbReference>
<accession>A0A1I3V8N0</accession>
<dbReference type="Proteomes" id="UP000183557">
    <property type="component" value="Unassembled WGS sequence"/>
</dbReference>
<keyword evidence="1" id="KW-0732">Signal</keyword>
<feature type="chain" id="PRO_5010165984" evidence="1">
    <location>
        <begin position="22"/>
        <end position="125"/>
    </location>
</feature>
<dbReference type="AlphaFoldDB" id="A0A1I3V8N0"/>
<protein>
    <submittedName>
        <fullName evidence="2">Uncharacterized protein</fullName>
    </submittedName>
</protein>
<name>A0A1I3V8N0_HALDA</name>
<evidence type="ECO:0000313" key="2">
    <source>
        <dbReference type="EMBL" id="SFJ91758.1"/>
    </source>
</evidence>
<dbReference type="OrthoDB" id="2967021at2"/>
<dbReference type="PROSITE" id="PS51257">
    <property type="entry name" value="PROKAR_LIPOPROTEIN"/>
    <property type="match status" value="1"/>
</dbReference>
<proteinExistence type="predicted"/>
<evidence type="ECO:0000313" key="3">
    <source>
        <dbReference type="Proteomes" id="UP000183557"/>
    </source>
</evidence>
<sequence length="125" mass="14154">MVNRLLLSLCAILLLAGCLHQSEDIQVLTATPKDYELHLYTDSENENTAQDYMSALLDWKLKQEDATELQFKQSETKKDHLNIPDDELPVLVVKEKGKTITTISGENPRKEILMALEKNVTVASR</sequence>
<keyword evidence="3" id="KW-1185">Reference proteome</keyword>
<reference evidence="3" key="1">
    <citation type="submission" date="2016-10" db="EMBL/GenBank/DDBJ databases">
        <authorList>
            <person name="Varghese N."/>
            <person name="Submissions S."/>
        </authorList>
    </citation>
    <scope>NUCLEOTIDE SEQUENCE [LARGE SCALE GENOMIC DNA]</scope>
    <source>
        <strain evidence="3">CGMCC 1.3704</strain>
    </source>
</reference>
<feature type="signal peptide" evidence="1">
    <location>
        <begin position="1"/>
        <end position="21"/>
    </location>
</feature>